<accession>A0AAW3AAQ6</accession>
<evidence type="ECO:0000313" key="2">
    <source>
        <dbReference type="EMBL" id="KAL0501269.1"/>
    </source>
</evidence>
<protein>
    <submittedName>
        <fullName evidence="2">Amastin surface glycoprotein</fullName>
    </submittedName>
</protein>
<dbReference type="Proteomes" id="UP001500131">
    <property type="component" value="Unassembled WGS sequence"/>
</dbReference>
<reference evidence="2 3" key="1">
    <citation type="submission" date="2024-02" db="EMBL/GenBank/DDBJ databases">
        <title>FIRST GENOME SEQUENCES OF Leishmania (Viannia) shawi, Leishmania (Viannia) lindenbergi AND Leishmania (Viannia) utingensis.</title>
        <authorList>
            <person name="Resadore F."/>
            <person name="Custodio M.G.F."/>
            <person name="Boite M.C."/>
            <person name="Cupolillo E."/>
            <person name="Ferreira G.E.M."/>
        </authorList>
    </citation>
    <scope>NUCLEOTIDE SEQUENCE [LARGE SCALE GENOMIC DNA]</scope>
    <source>
        <strain evidence="2 3">MHOM/BR/1966/M15733</strain>
    </source>
</reference>
<dbReference type="AlphaFoldDB" id="A0AAW3AAQ6"/>
<name>A0AAW3AAQ6_9TRYP</name>
<keyword evidence="1" id="KW-0812">Transmembrane</keyword>
<dbReference type="PANTHER" id="PTHR40741">
    <property type="entry name" value="AMASTIN-RELATED"/>
    <property type="match status" value="1"/>
</dbReference>
<gene>
    <name evidence="2" type="ORF">Q4I31_004957</name>
</gene>
<keyword evidence="1" id="KW-1133">Transmembrane helix</keyword>
<keyword evidence="3" id="KW-1185">Reference proteome</keyword>
<feature type="transmembrane region" description="Helical" evidence="1">
    <location>
        <begin position="188"/>
        <end position="207"/>
    </location>
</feature>
<organism evidence="2 3">
    <name type="scientific">Leishmania lindenbergi</name>
    <dbReference type="NCBI Taxonomy" id="651832"/>
    <lineage>
        <taxon>Eukaryota</taxon>
        <taxon>Discoba</taxon>
        <taxon>Euglenozoa</taxon>
        <taxon>Kinetoplastea</taxon>
        <taxon>Metakinetoplastina</taxon>
        <taxon>Trypanosomatida</taxon>
        <taxon>Trypanosomatidae</taxon>
        <taxon>Leishmaniinae</taxon>
        <taxon>Leishmania</taxon>
    </lineage>
</organism>
<dbReference type="PANTHER" id="PTHR40741:SF2">
    <property type="entry name" value="AMASTIN"/>
    <property type="match status" value="1"/>
</dbReference>
<comment type="caution">
    <text evidence="2">The sequence shown here is derived from an EMBL/GenBank/DDBJ whole genome shotgun (WGS) entry which is preliminary data.</text>
</comment>
<feature type="transmembrane region" description="Helical" evidence="1">
    <location>
        <begin position="116"/>
        <end position="138"/>
    </location>
</feature>
<evidence type="ECO:0000256" key="1">
    <source>
        <dbReference type="SAM" id="Phobius"/>
    </source>
</evidence>
<evidence type="ECO:0000313" key="3">
    <source>
        <dbReference type="Proteomes" id="UP001500131"/>
    </source>
</evidence>
<dbReference type="Pfam" id="PF07344">
    <property type="entry name" value="Amastin"/>
    <property type="match status" value="1"/>
</dbReference>
<dbReference type="EMBL" id="JBAMZK010000029">
    <property type="protein sequence ID" value="KAL0501269.1"/>
    <property type="molecule type" value="Genomic_DNA"/>
</dbReference>
<dbReference type="InterPro" id="IPR009944">
    <property type="entry name" value="Amastin"/>
</dbReference>
<feature type="transmembrane region" description="Helical" evidence="1">
    <location>
        <begin position="145"/>
        <end position="168"/>
    </location>
</feature>
<sequence>MMCYTLSRIVVLLCAAIALAFAVLGVYLPLFEMPSRIAHAIQSLNASIQSTDFNISTEKATLERFGQLVSGAPAKSKMTLWRLSYGTSRANTSINLRGDYFTCYQGNIFIQAAEGFAVVTCVLGAANLIMSVFLFFFAPVVKFPLAVYLFLAAATAVVTVGFALNLYLQGWCSAESLKASEWSLSLGFASFAISCGVSLTASVLVILSY</sequence>
<proteinExistence type="predicted"/>
<keyword evidence="1" id="KW-0472">Membrane</keyword>